<dbReference type="Proteomes" id="UP000807469">
    <property type="component" value="Unassembled WGS sequence"/>
</dbReference>
<protein>
    <submittedName>
        <fullName evidence="2">Uncharacterized protein</fullName>
    </submittedName>
</protein>
<evidence type="ECO:0000313" key="2">
    <source>
        <dbReference type="EMBL" id="KAF9482280.1"/>
    </source>
</evidence>
<reference evidence="2" key="1">
    <citation type="submission" date="2020-11" db="EMBL/GenBank/DDBJ databases">
        <authorList>
            <consortium name="DOE Joint Genome Institute"/>
            <person name="Ahrendt S."/>
            <person name="Riley R."/>
            <person name="Andreopoulos W."/>
            <person name="Labutti K."/>
            <person name="Pangilinan J."/>
            <person name="Ruiz-Duenas F.J."/>
            <person name="Barrasa J.M."/>
            <person name="Sanchez-Garcia M."/>
            <person name="Camarero S."/>
            <person name="Miyauchi S."/>
            <person name="Serrano A."/>
            <person name="Linde D."/>
            <person name="Babiker R."/>
            <person name="Drula E."/>
            <person name="Ayuso-Fernandez I."/>
            <person name="Pacheco R."/>
            <person name="Padilla G."/>
            <person name="Ferreira P."/>
            <person name="Barriuso J."/>
            <person name="Kellner H."/>
            <person name="Castanera R."/>
            <person name="Alfaro M."/>
            <person name="Ramirez L."/>
            <person name="Pisabarro A.G."/>
            <person name="Kuo A."/>
            <person name="Tritt A."/>
            <person name="Lipzen A."/>
            <person name="He G."/>
            <person name="Yan M."/>
            <person name="Ng V."/>
            <person name="Cullen D."/>
            <person name="Martin F."/>
            <person name="Rosso M.-N."/>
            <person name="Henrissat B."/>
            <person name="Hibbett D."/>
            <person name="Martinez A.T."/>
            <person name="Grigoriev I.V."/>
        </authorList>
    </citation>
    <scope>NUCLEOTIDE SEQUENCE</scope>
    <source>
        <strain evidence="2">CIRM-BRFM 674</strain>
    </source>
</reference>
<feature type="compositionally biased region" description="Low complexity" evidence="1">
    <location>
        <begin position="152"/>
        <end position="167"/>
    </location>
</feature>
<accession>A0A9P5Z8S2</accession>
<proteinExistence type="predicted"/>
<dbReference type="AlphaFoldDB" id="A0A9P5Z8S2"/>
<evidence type="ECO:0000256" key="1">
    <source>
        <dbReference type="SAM" id="MobiDB-lite"/>
    </source>
</evidence>
<feature type="compositionally biased region" description="Polar residues" evidence="1">
    <location>
        <begin position="120"/>
        <end position="135"/>
    </location>
</feature>
<dbReference type="EMBL" id="MU155167">
    <property type="protein sequence ID" value="KAF9482280.1"/>
    <property type="molecule type" value="Genomic_DNA"/>
</dbReference>
<evidence type="ECO:0000313" key="3">
    <source>
        <dbReference type="Proteomes" id="UP000807469"/>
    </source>
</evidence>
<keyword evidence="3" id="KW-1185">Reference proteome</keyword>
<organism evidence="2 3">
    <name type="scientific">Pholiota conissans</name>
    <dbReference type="NCBI Taxonomy" id="109636"/>
    <lineage>
        <taxon>Eukaryota</taxon>
        <taxon>Fungi</taxon>
        <taxon>Dikarya</taxon>
        <taxon>Basidiomycota</taxon>
        <taxon>Agaricomycotina</taxon>
        <taxon>Agaricomycetes</taxon>
        <taxon>Agaricomycetidae</taxon>
        <taxon>Agaricales</taxon>
        <taxon>Agaricineae</taxon>
        <taxon>Strophariaceae</taxon>
        <taxon>Pholiota</taxon>
    </lineage>
</organism>
<comment type="caution">
    <text evidence="2">The sequence shown here is derived from an EMBL/GenBank/DDBJ whole genome shotgun (WGS) entry which is preliminary data.</text>
</comment>
<feature type="region of interest" description="Disordered" evidence="1">
    <location>
        <begin position="94"/>
        <end position="174"/>
    </location>
</feature>
<feature type="region of interest" description="Disordered" evidence="1">
    <location>
        <begin position="13"/>
        <end position="58"/>
    </location>
</feature>
<name>A0A9P5Z8S2_9AGAR</name>
<gene>
    <name evidence="2" type="ORF">BDN70DRAFT_442982</name>
</gene>
<sequence>MALSSSMATLLKDKDAGSLSASSSTDTLVEEDTTANPPNTPLPLHSQSTALDPEPKSASTYPTWLHNLVSALYALGSSPHGIYTDTRFARARTVSTPDAPDAPPFHCDTASRQGDETKPEGTSQGPKSDTTSTRASRIVKGNSHEGSRAWGTNTNTLNTNTNTTTTTRPPTLSRSLAGAPAYGDGMPMVLQRERVLGLHHYSSPENVFKHSLGFTGFLT</sequence>